<organism evidence="1 2">
    <name type="scientific">Pleurodeles waltl</name>
    <name type="common">Iberian ribbed newt</name>
    <dbReference type="NCBI Taxonomy" id="8319"/>
    <lineage>
        <taxon>Eukaryota</taxon>
        <taxon>Metazoa</taxon>
        <taxon>Chordata</taxon>
        <taxon>Craniata</taxon>
        <taxon>Vertebrata</taxon>
        <taxon>Euteleostomi</taxon>
        <taxon>Amphibia</taxon>
        <taxon>Batrachia</taxon>
        <taxon>Caudata</taxon>
        <taxon>Salamandroidea</taxon>
        <taxon>Salamandridae</taxon>
        <taxon>Pleurodelinae</taxon>
        <taxon>Pleurodeles</taxon>
    </lineage>
</organism>
<sequence>MGASAHCLFLRPPRPGARARTCLLVLEQMGGTGSEQEPEVASQRRKTTLAFVVCSTVFGGYLAPPPLLPLSGTSDLPGYKCHDYPLLNSCGPFTCSLLSLP</sequence>
<accession>A0AAV7T4F4</accession>
<gene>
    <name evidence="1" type="ORF">NDU88_003056</name>
</gene>
<protein>
    <submittedName>
        <fullName evidence="1">Uncharacterized protein</fullName>
    </submittedName>
</protein>
<comment type="caution">
    <text evidence="1">The sequence shown here is derived from an EMBL/GenBank/DDBJ whole genome shotgun (WGS) entry which is preliminary data.</text>
</comment>
<evidence type="ECO:0000313" key="2">
    <source>
        <dbReference type="Proteomes" id="UP001066276"/>
    </source>
</evidence>
<reference evidence="1" key="1">
    <citation type="journal article" date="2022" name="bioRxiv">
        <title>Sequencing and chromosome-scale assembly of the giantPleurodeles waltlgenome.</title>
        <authorList>
            <person name="Brown T."/>
            <person name="Elewa A."/>
            <person name="Iarovenko S."/>
            <person name="Subramanian E."/>
            <person name="Araus A.J."/>
            <person name="Petzold A."/>
            <person name="Susuki M."/>
            <person name="Suzuki K.-i.T."/>
            <person name="Hayashi T."/>
            <person name="Toyoda A."/>
            <person name="Oliveira C."/>
            <person name="Osipova E."/>
            <person name="Leigh N.D."/>
            <person name="Simon A."/>
            <person name="Yun M.H."/>
        </authorList>
    </citation>
    <scope>NUCLEOTIDE SEQUENCE</scope>
    <source>
        <strain evidence="1">20211129_DDA</strain>
        <tissue evidence="1">Liver</tissue>
    </source>
</reference>
<dbReference type="AlphaFoldDB" id="A0AAV7T4F4"/>
<dbReference type="Proteomes" id="UP001066276">
    <property type="component" value="Chromosome 4_1"/>
</dbReference>
<evidence type="ECO:0000313" key="1">
    <source>
        <dbReference type="EMBL" id="KAJ1171186.1"/>
    </source>
</evidence>
<proteinExistence type="predicted"/>
<dbReference type="EMBL" id="JANPWB010000007">
    <property type="protein sequence ID" value="KAJ1171186.1"/>
    <property type="molecule type" value="Genomic_DNA"/>
</dbReference>
<keyword evidence="2" id="KW-1185">Reference proteome</keyword>
<name>A0AAV7T4F4_PLEWA</name>